<dbReference type="InterPro" id="IPR013762">
    <property type="entry name" value="Integrase-like_cat_sf"/>
</dbReference>
<evidence type="ECO:0000256" key="2">
    <source>
        <dbReference type="ARBA" id="ARBA00023172"/>
    </source>
</evidence>
<dbReference type="SUPFAM" id="SSF56349">
    <property type="entry name" value="DNA breaking-rejoining enzymes"/>
    <property type="match status" value="1"/>
</dbReference>
<dbReference type="PANTHER" id="PTHR30349">
    <property type="entry name" value="PHAGE INTEGRASE-RELATED"/>
    <property type="match status" value="1"/>
</dbReference>
<dbReference type="EMBL" id="LAZR01001494">
    <property type="protein sequence ID" value="KKN43705.1"/>
    <property type="molecule type" value="Genomic_DNA"/>
</dbReference>
<feature type="domain" description="Tyr recombinase" evidence="3">
    <location>
        <begin position="100"/>
        <end position="249"/>
    </location>
</feature>
<dbReference type="PANTHER" id="PTHR30349:SF41">
    <property type="entry name" value="INTEGRASE_RECOMBINASE PROTEIN MJ0367-RELATED"/>
    <property type="match status" value="1"/>
</dbReference>
<dbReference type="InterPro" id="IPR002104">
    <property type="entry name" value="Integrase_catalytic"/>
</dbReference>
<organism evidence="4">
    <name type="scientific">marine sediment metagenome</name>
    <dbReference type="NCBI Taxonomy" id="412755"/>
    <lineage>
        <taxon>unclassified sequences</taxon>
        <taxon>metagenomes</taxon>
        <taxon>ecological metagenomes</taxon>
    </lineage>
</organism>
<protein>
    <recommendedName>
        <fullName evidence="3">Tyr recombinase domain-containing protein</fullName>
    </recommendedName>
</protein>
<keyword evidence="1" id="KW-0238">DNA-binding</keyword>
<dbReference type="GO" id="GO:0006310">
    <property type="term" value="P:DNA recombination"/>
    <property type="evidence" value="ECO:0007669"/>
    <property type="project" value="UniProtKB-KW"/>
</dbReference>
<name>A0A0F9QHX1_9ZZZZ</name>
<dbReference type="CDD" id="cd00397">
    <property type="entry name" value="DNA_BRE_C"/>
    <property type="match status" value="1"/>
</dbReference>
<dbReference type="GO" id="GO:0003677">
    <property type="term" value="F:DNA binding"/>
    <property type="evidence" value="ECO:0007669"/>
    <property type="project" value="UniProtKB-KW"/>
</dbReference>
<gene>
    <name evidence="4" type="ORF">LCGC14_0700460</name>
</gene>
<dbReference type="Pfam" id="PF00589">
    <property type="entry name" value="Phage_integrase"/>
    <property type="match status" value="1"/>
</dbReference>
<sequence length="291" mass="33248">MFNTSLKDETHNKYLQMANSFLIKHDLDIVNNGERLCTILASISSDYRPAYWRNLRNAISYYLFTENHRNLAEKVRQLSNPVTLENGDVKPKQQRCKKVTEQDMQMLMVEAMQQKNRTLVAAIYIANLTGCRPCEMPTISHVSDNTFLIVGGKKRSDRGLDRMLKINDRATAELFGKMLKIISGKEMKPIQNAFDRSSKKTFRKRKVTPSLYSFRHQMGSDLKASGIDRKTVAYLMGHRATQSVNVYGNRRTAGGRSIKIVPGINDDEINKLVKENHQIGVINSSENNKLY</sequence>
<dbReference type="AlphaFoldDB" id="A0A0F9QHX1"/>
<dbReference type="GO" id="GO:0015074">
    <property type="term" value="P:DNA integration"/>
    <property type="evidence" value="ECO:0007669"/>
    <property type="project" value="InterPro"/>
</dbReference>
<dbReference type="Gene3D" id="1.10.443.10">
    <property type="entry name" value="Intergrase catalytic core"/>
    <property type="match status" value="1"/>
</dbReference>
<dbReference type="InterPro" id="IPR050090">
    <property type="entry name" value="Tyrosine_recombinase_XerCD"/>
</dbReference>
<evidence type="ECO:0000259" key="3">
    <source>
        <dbReference type="Pfam" id="PF00589"/>
    </source>
</evidence>
<reference evidence="4" key="1">
    <citation type="journal article" date="2015" name="Nature">
        <title>Complex archaea that bridge the gap between prokaryotes and eukaryotes.</title>
        <authorList>
            <person name="Spang A."/>
            <person name="Saw J.H."/>
            <person name="Jorgensen S.L."/>
            <person name="Zaremba-Niedzwiedzka K."/>
            <person name="Martijn J."/>
            <person name="Lind A.E."/>
            <person name="van Eijk R."/>
            <person name="Schleper C."/>
            <person name="Guy L."/>
            <person name="Ettema T.J."/>
        </authorList>
    </citation>
    <scope>NUCLEOTIDE SEQUENCE</scope>
</reference>
<comment type="caution">
    <text evidence="4">The sequence shown here is derived from an EMBL/GenBank/DDBJ whole genome shotgun (WGS) entry which is preliminary data.</text>
</comment>
<proteinExistence type="predicted"/>
<accession>A0A0F9QHX1</accession>
<keyword evidence="2" id="KW-0233">DNA recombination</keyword>
<dbReference type="InterPro" id="IPR011010">
    <property type="entry name" value="DNA_brk_join_enz"/>
</dbReference>
<evidence type="ECO:0000256" key="1">
    <source>
        <dbReference type="ARBA" id="ARBA00023125"/>
    </source>
</evidence>
<evidence type="ECO:0000313" key="4">
    <source>
        <dbReference type="EMBL" id="KKN43705.1"/>
    </source>
</evidence>